<dbReference type="EMBL" id="VDFP01000002">
    <property type="protein sequence ID" value="MQS75213.1"/>
    <property type="molecule type" value="Genomic_DNA"/>
</dbReference>
<reference evidence="3 4" key="1">
    <citation type="journal article" date="2019" name="Syst. Appl. Microbiol.">
        <title>Polyphasic characterization of two novel Lactobacillus spp. isolated from blown salami packages: Description of Lactobacillus halodurans sp. nov. and Lactobacillus salsicarnum sp. nov.</title>
        <authorList>
            <person name="Schuster J.A."/>
            <person name="Klingl A."/>
            <person name="Vogel R.F."/>
            <person name="Ehrmann M.A."/>
        </authorList>
    </citation>
    <scope>NUCLEOTIDE SEQUENCE [LARGE SCALE GENOMIC DNA]</scope>
    <source>
        <strain evidence="3 4">TMW 1.2172</strain>
    </source>
</reference>
<dbReference type="InterPro" id="IPR005182">
    <property type="entry name" value="YdbS-like_PH"/>
</dbReference>
<accession>A0A5P0ZLW4</accession>
<feature type="domain" description="YdbS-like PH" evidence="2">
    <location>
        <begin position="2"/>
        <end position="67"/>
    </location>
</feature>
<dbReference type="AlphaFoldDB" id="A0A5P0ZLW4"/>
<feature type="transmembrane region" description="Helical" evidence="1">
    <location>
        <begin position="99"/>
        <end position="132"/>
    </location>
</feature>
<evidence type="ECO:0000259" key="2">
    <source>
        <dbReference type="Pfam" id="PF03703"/>
    </source>
</evidence>
<name>A0A5P0ZLW4_9LACO</name>
<gene>
    <name evidence="3" type="ORF">FHL06_02225</name>
</gene>
<keyword evidence="1" id="KW-0812">Transmembrane</keyword>
<dbReference type="PANTHER" id="PTHR34473">
    <property type="entry name" value="UPF0699 TRANSMEMBRANE PROTEIN YDBS"/>
    <property type="match status" value="1"/>
</dbReference>
<dbReference type="Pfam" id="PF03703">
    <property type="entry name" value="bPH_2"/>
    <property type="match status" value="1"/>
</dbReference>
<organism evidence="3 4">
    <name type="scientific">Companilactobacillus halodurans</name>
    <dbReference type="NCBI Taxonomy" id="2584183"/>
    <lineage>
        <taxon>Bacteria</taxon>
        <taxon>Bacillati</taxon>
        <taxon>Bacillota</taxon>
        <taxon>Bacilli</taxon>
        <taxon>Lactobacillales</taxon>
        <taxon>Lactobacillaceae</taxon>
        <taxon>Companilactobacillus</taxon>
    </lineage>
</organism>
<dbReference type="Proteomes" id="UP000414364">
    <property type="component" value="Unassembled WGS sequence"/>
</dbReference>
<evidence type="ECO:0000313" key="4">
    <source>
        <dbReference type="Proteomes" id="UP000414364"/>
    </source>
</evidence>
<keyword evidence="1" id="KW-1133">Transmembrane helix</keyword>
<keyword evidence="1" id="KW-0472">Membrane</keyword>
<evidence type="ECO:0000256" key="1">
    <source>
        <dbReference type="SAM" id="Phobius"/>
    </source>
</evidence>
<proteinExistence type="predicted"/>
<sequence length="228" mass="26414">MRGLFKTRKTNINLNRVQAILIKQNFLKRLFSIATVQLVIVSNSTEDDTEENVIIMPVINYEKVTDFLNQFFPNIPVEETIHFNPLTATYFYKFRNATIGMAITIGLIVLLLHRFVLLTTILSILGLLIWYLPAYLSAKRSNIQFLNDKYLQLQNNHLLTKQIALIPKASLQFTKKSQSLWLKRKNIANIALNIRSGVSQKTFAVTYQAENDIDSIMRWYKKTTNNQN</sequence>
<comment type="caution">
    <text evidence="3">The sequence shown here is derived from an EMBL/GenBank/DDBJ whole genome shotgun (WGS) entry which is preliminary data.</text>
</comment>
<protein>
    <recommendedName>
        <fullName evidence="2">YdbS-like PH domain-containing protein</fullName>
    </recommendedName>
</protein>
<evidence type="ECO:0000313" key="3">
    <source>
        <dbReference type="EMBL" id="MQS75213.1"/>
    </source>
</evidence>
<dbReference type="PANTHER" id="PTHR34473:SF2">
    <property type="entry name" value="UPF0699 TRANSMEMBRANE PROTEIN YDBT"/>
    <property type="match status" value="1"/>
</dbReference>